<reference evidence="3" key="1">
    <citation type="journal article" date="2014" name="Proc. Natl. Acad. Sci. U.S.A.">
        <title>Extensive sampling of basidiomycete genomes demonstrates inadequacy of the white-rot/brown-rot paradigm for wood decay fungi.</title>
        <authorList>
            <person name="Riley R."/>
            <person name="Salamov A.A."/>
            <person name="Brown D.W."/>
            <person name="Nagy L.G."/>
            <person name="Floudas D."/>
            <person name="Held B.W."/>
            <person name="Levasseur A."/>
            <person name="Lombard V."/>
            <person name="Morin E."/>
            <person name="Otillar R."/>
            <person name="Lindquist E.A."/>
            <person name="Sun H."/>
            <person name="LaButti K.M."/>
            <person name="Schmutz J."/>
            <person name="Jabbour D."/>
            <person name="Luo H."/>
            <person name="Baker S.E."/>
            <person name="Pisabarro A.G."/>
            <person name="Walton J.D."/>
            <person name="Blanchette R.A."/>
            <person name="Henrissat B."/>
            <person name="Martin F."/>
            <person name="Cullen D."/>
            <person name="Hibbett D.S."/>
            <person name="Grigoriev I.V."/>
        </authorList>
    </citation>
    <scope>NUCLEOTIDE SEQUENCE [LARGE SCALE GENOMIC DNA]</scope>
    <source>
        <strain evidence="3">MUCL 33604</strain>
    </source>
</reference>
<name>A0A067PDU5_9AGAM</name>
<dbReference type="AlphaFoldDB" id="A0A067PDU5"/>
<organism evidence="2 3">
    <name type="scientific">Jaapia argillacea MUCL 33604</name>
    <dbReference type="NCBI Taxonomy" id="933084"/>
    <lineage>
        <taxon>Eukaryota</taxon>
        <taxon>Fungi</taxon>
        <taxon>Dikarya</taxon>
        <taxon>Basidiomycota</taxon>
        <taxon>Agaricomycotina</taxon>
        <taxon>Agaricomycetes</taxon>
        <taxon>Agaricomycetidae</taxon>
        <taxon>Jaapiales</taxon>
        <taxon>Jaapiaceae</taxon>
        <taxon>Jaapia</taxon>
    </lineage>
</organism>
<accession>A0A067PDU5</accession>
<sequence length="173" mass="18940">MPDSFAFLTLRAVPDSTRTRTRMPTSSLSLNTRYIHRTDVIEGQGRFQEEHQGTKSFYQPHCLNPTLPDHAGVLRSTSAPHPPIRTTRSPRPTDCHPPNRSCSDCDGLCTTICDPTPLMQTGALTEGAGFACVFDSAPHHPILPLLASNLLAFVQIGTRSLLGYREESRGLTG</sequence>
<protein>
    <submittedName>
        <fullName evidence="2">Uncharacterized protein</fullName>
    </submittedName>
</protein>
<dbReference type="HOGENOM" id="CLU_1547819_0_0_1"/>
<evidence type="ECO:0000313" key="3">
    <source>
        <dbReference type="Proteomes" id="UP000027265"/>
    </source>
</evidence>
<keyword evidence="3" id="KW-1185">Reference proteome</keyword>
<evidence type="ECO:0000313" key="2">
    <source>
        <dbReference type="EMBL" id="KDQ51990.1"/>
    </source>
</evidence>
<evidence type="ECO:0000256" key="1">
    <source>
        <dbReference type="SAM" id="MobiDB-lite"/>
    </source>
</evidence>
<dbReference type="EMBL" id="KL197743">
    <property type="protein sequence ID" value="KDQ51990.1"/>
    <property type="molecule type" value="Genomic_DNA"/>
</dbReference>
<dbReference type="Proteomes" id="UP000027265">
    <property type="component" value="Unassembled WGS sequence"/>
</dbReference>
<proteinExistence type="predicted"/>
<dbReference type="InParanoid" id="A0A067PDU5"/>
<gene>
    <name evidence="2" type="ORF">JAAARDRAFT_492831</name>
</gene>
<feature type="region of interest" description="Disordered" evidence="1">
    <location>
        <begin position="75"/>
        <end position="97"/>
    </location>
</feature>